<dbReference type="GO" id="GO:0016020">
    <property type="term" value="C:membrane"/>
    <property type="evidence" value="ECO:0007669"/>
    <property type="project" value="InterPro"/>
</dbReference>
<dbReference type="Gene3D" id="2.120.10.30">
    <property type="entry name" value="TolB, C-terminal domain"/>
    <property type="match status" value="6"/>
</dbReference>
<dbReference type="PANTHER" id="PTHR13833">
    <property type="match status" value="1"/>
</dbReference>
<dbReference type="PANTHER" id="PTHR13833:SF71">
    <property type="entry name" value="NHL DOMAIN-CONTAINING PROTEIN"/>
    <property type="match status" value="1"/>
</dbReference>
<dbReference type="InterPro" id="IPR001258">
    <property type="entry name" value="NHL_repeat"/>
</dbReference>
<dbReference type="InterPro" id="IPR013783">
    <property type="entry name" value="Ig-like_fold"/>
</dbReference>
<dbReference type="EMBL" id="QWDE01000001">
    <property type="protein sequence ID" value="RFZ85028.1"/>
    <property type="molecule type" value="Genomic_DNA"/>
</dbReference>
<dbReference type="RefSeq" id="WP_117381929.1">
    <property type="nucleotide sequence ID" value="NZ_QWDE01000001.1"/>
</dbReference>
<dbReference type="Proteomes" id="UP000260823">
    <property type="component" value="Unassembled WGS sequence"/>
</dbReference>
<dbReference type="Gene3D" id="2.60.40.1080">
    <property type="match status" value="2"/>
</dbReference>
<dbReference type="InterPro" id="IPR008964">
    <property type="entry name" value="Invasin/intimin_cell_adhesion"/>
</dbReference>
<dbReference type="Gene3D" id="2.60.40.10">
    <property type="entry name" value="Immunoglobulins"/>
    <property type="match status" value="4"/>
</dbReference>
<evidence type="ECO:0000313" key="3">
    <source>
        <dbReference type="EMBL" id="RFZ85028.1"/>
    </source>
</evidence>
<dbReference type="SUPFAM" id="SSF101898">
    <property type="entry name" value="NHL repeat"/>
    <property type="match status" value="3"/>
</dbReference>
<dbReference type="InterPro" id="IPR015919">
    <property type="entry name" value="Cadherin-like_sf"/>
</dbReference>
<organism evidence="3 4">
    <name type="scientific">Mucilaginibacter terrenus</name>
    <dbReference type="NCBI Taxonomy" id="2482727"/>
    <lineage>
        <taxon>Bacteria</taxon>
        <taxon>Pseudomonadati</taxon>
        <taxon>Bacteroidota</taxon>
        <taxon>Sphingobacteriia</taxon>
        <taxon>Sphingobacteriales</taxon>
        <taxon>Sphingobacteriaceae</taxon>
        <taxon>Mucilaginibacter</taxon>
    </lineage>
</organism>
<reference evidence="3 4" key="1">
    <citation type="submission" date="2018-08" db="EMBL/GenBank/DDBJ databases">
        <title>Mucilaginibacter terrae sp. nov., isolated from manganese diggings.</title>
        <authorList>
            <person name="Huang Y."/>
            <person name="Zhou Z."/>
        </authorList>
    </citation>
    <scope>NUCLEOTIDE SEQUENCE [LARGE SCALE GENOMIC DNA]</scope>
    <source>
        <strain evidence="3 4">ZH6</strain>
    </source>
</reference>
<dbReference type="Pfam" id="PF13585">
    <property type="entry name" value="CHU_C"/>
    <property type="match status" value="1"/>
</dbReference>
<keyword evidence="1" id="KW-0677">Repeat</keyword>
<dbReference type="InterPro" id="IPR011042">
    <property type="entry name" value="6-blade_b-propeller_TolB-like"/>
</dbReference>
<protein>
    <recommendedName>
        <fullName evidence="5">T9SS type B sorting domain-containing protein</fullName>
    </recommendedName>
</protein>
<dbReference type="NCBIfam" id="TIGR04131">
    <property type="entry name" value="Bac_Flav_CTERM"/>
    <property type="match status" value="1"/>
</dbReference>
<dbReference type="SUPFAM" id="SSF49373">
    <property type="entry name" value="Invasin/intimin cell-adhesion fragments"/>
    <property type="match status" value="2"/>
</dbReference>
<keyword evidence="2" id="KW-0732">Signal</keyword>
<dbReference type="GO" id="GO:0005509">
    <property type="term" value="F:calcium ion binding"/>
    <property type="evidence" value="ECO:0007669"/>
    <property type="project" value="InterPro"/>
</dbReference>
<evidence type="ECO:0000256" key="1">
    <source>
        <dbReference type="ARBA" id="ARBA00022737"/>
    </source>
</evidence>
<proteinExistence type="predicted"/>
<dbReference type="SUPFAM" id="SSF49313">
    <property type="entry name" value="Cadherin-like"/>
    <property type="match status" value="1"/>
</dbReference>
<evidence type="ECO:0000313" key="4">
    <source>
        <dbReference type="Proteomes" id="UP000260823"/>
    </source>
</evidence>
<keyword evidence="4" id="KW-1185">Reference proteome</keyword>
<dbReference type="OrthoDB" id="641420at2"/>
<feature type="chain" id="PRO_5017563804" description="T9SS type B sorting domain-containing protein" evidence="2">
    <location>
        <begin position="24"/>
        <end position="1292"/>
    </location>
</feature>
<dbReference type="Pfam" id="PF05345">
    <property type="entry name" value="He_PIG"/>
    <property type="match status" value="3"/>
</dbReference>
<accession>A0A3E2NVJ4</accession>
<name>A0A3E2NVJ4_9SPHI</name>
<sequence length="1292" mass="134342">MKIHLARLYIFLTSYLLSAGVFAQAPSIAYKTPQSYIVNSPVPPLAPTNTGGAINGSEYGAAATFTGNGQYGSADGPPATASFRIPSFMINDGTDNFYLTDFGSHVIRQIAPDGAVSTFAGSGSVGRNNGNGRLAEFYAPSGIVRDASGNFYVSESIGATIRKISPSGDVTLFAGSGLMGNTNGTGALASFRDPNGLAIDVAGNIYVADTGNHLIRKITPAGEVSTFSGNGINAASDGTGTNVSFGDPYALACDRYGNVFVCDLYNNSIRKIDPSGTVITLAGTGSSQSIDGKGKMAGFANLGPIVLDDNDDMYVSDGSLLRKVSPDGTVTTVTGSSIAGYVDGSVSTARFDGLAGLAFARDRTLYAAEISNHVVRKILLSGYSVDMPLPAGLVLNRVTGVITGTPAAASPSADYKITAINKDGASTTTLSIEVKDVNVPPPTQAPKISYPTPKIYVVNSAIPPLQPTNSGGAVQPKGYSIDKPLPAGLILDQNTGVISGTPTTISPATIYTVTAVNALGPSQATINIKVSGEIVKAPPAPVINYNTPQTLILNAAVTITPSNTGGVVARYSYGLINNYAGTGQAGRTDGPKASAQFDSPFKVTIDANSNVYTTDRNNYSVRKISPNGIVSTVVGPGINAFLTGLSGIVTDMQGVVYITDQYSVKRIDQSGNVTTLAGGATGGYVDDSGGKARFDGLADLAVDENNNLYVADLNNACIRKITPQGVVTTLAGSRLKGNVDGQGAAARFNAPQGLLYKNGTLYVADYVTIRQITTDGKVTTIAGNGSSGVINGPAMSASFGNAVSVGMNEWGDLYILDIGNNVLNEGNAILRRIDKDNVVSTVRIVDAGGSEIYLSGPNSITFGNDGLIYMPTSDNVIQTISFDRYTIDRQLPAGLSFDKVTGVISGKPTVLSPSTDYHITAYNSGGSSTTTLTLKVVLSEVKQPSVITFPDPPVPISWDKNFNYNPTITSNQQESPLVLKSSNENIVTINADNTLHIVGVGEATITATQDGSDNYLPAQPVSRQIVVAKADPMLSVADATGKTICSEDFTLSVTTLNSQAPVIYSSSNPAVATISSAGLIHILSEGSTTLSAYQDASLLYVAAPVIEKQLVVGTGTKLPGPSATLQVPKKIYDGQDAIFTVTVAGEVSSYNWMVNGVSLSSNTPSFTINTLTNGDLVSCVVTFTDRCIMPSTAGPLTITVLPTPTAIVPPNTFTPNGDGINDVWRIPALVSYPKCLVSIFNRNGKQITTSTGYNKPWDGTSNGKPLPTGVYYYVIDTRDGQPVISGSVTILK</sequence>
<comment type="caution">
    <text evidence="3">The sequence shown here is derived from an EMBL/GenBank/DDBJ whole genome shotgun (WGS) entry which is preliminary data.</text>
</comment>
<feature type="signal peptide" evidence="2">
    <location>
        <begin position="1"/>
        <end position="23"/>
    </location>
</feature>
<evidence type="ECO:0008006" key="5">
    <source>
        <dbReference type="Google" id="ProtNLM"/>
    </source>
</evidence>
<dbReference type="Pfam" id="PF01436">
    <property type="entry name" value="NHL"/>
    <property type="match status" value="1"/>
</dbReference>
<evidence type="ECO:0000256" key="2">
    <source>
        <dbReference type="SAM" id="SignalP"/>
    </source>
</evidence>
<gene>
    <name evidence="3" type="ORF">DYU05_05335</name>
</gene>
<dbReference type="InterPro" id="IPR026341">
    <property type="entry name" value="T9SS_type_B"/>
</dbReference>